<keyword evidence="3" id="KW-1185">Reference proteome</keyword>
<dbReference type="EMBL" id="ML977057">
    <property type="protein sequence ID" value="KAF1948479.1"/>
    <property type="molecule type" value="Genomic_DNA"/>
</dbReference>
<dbReference type="EMBL" id="ML977053">
    <property type="protein sequence ID" value="KAF1948605.1"/>
    <property type="molecule type" value="Genomic_DNA"/>
</dbReference>
<dbReference type="AlphaFoldDB" id="A0A6A5T9Q8"/>
<proteinExistence type="predicted"/>
<gene>
    <name evidence="2" type="ORF">CC80DRAFT_300258</name>
    <name evidence="1" type="ORF">CC80DRAFT_315023</name>
</gene>
<evidence type="ECO:0000313" key="2">
    <source>
        <dbReference type="EMBL" id="KAF1948605.1"/>
    </source>
</evidence>
<name>A0A6A5T9Q8_9PLEO</name>
<dbReference type="Proteomes" id="UP000800035">
    <property type="component" value="Unassembled WGS sequence"/>
</dbReference>
<evidence type="ECO:0000313" key="3">
    <source>
        <dbReference type="Proteomes" id="UP000800035"/>
    </source>
</evidence>
<protein>
    <submittedName>
        <fullName evidence="1">Uncharacterized protein</fullName>
    </submittedName>
</protein>
<accession>A0A6A5T9Q8</accession>
<organism evidence="1 3">
    <name type="scientific">Byssothecium circinans</name>
    <dbReference type="NCBI Taxonomy" id="147558"/>
    <lineage>
        <taxon>Eukaryota</taxon>
        <taxon>Fungi</taxon>
        <taxon>Dikarya</taxon>
        <taxon>Ascomycota</taxon>
        <taxon>Pezizomycotina</taxon>
        <taxon>Dothideomycetes</taxon>
        <taxon>Pleosporomycetidae</taxon>
        <taxon>Pleosporales</taxon>
        <taxon>Massarineae</taxon>
        <taxon>Massarinaceae</taxon>
        <taxon>Byssothecium</taxon>
    </lineage>
</organism>
<sequence length="94" mass="10762">MVPSLSSFLSSFPPRQSREFVTHRHTCILTLLSSIPTTSPKRLPACHRCCGEFTHYADQTPTLTLTARSPTPHIKEKKRRPFIFFFSSLSRRGE</sequence>
<evidence type="ECO:0000313" key="1">
    <source>
        <dbReference type="EMBL" id="KAF1948479.1"/>
    </source>
</evidence>
<reference evidence="1" key="1">
    <citation type="journal article" date="2020" name="Stud. Mycol.">
        <title>101 Dothideomycetes genomes: a test case for predicting lifestyles and emergence of pathogens.</title>
        <authorList>
            <person name="Haridas S."/>
            <person name="Albert R."/>
            <person name="Binder M."/>
            <person name="Bloem J."/>
            <person name="Labutti K."/>
            <person name="Salamov A."/>
            <person name="Andreopoulos B."/>
            <person name="Baker S."/>
            <person name="Barry K."/>
            <person name="Bills G."/>
            <person name="Bluhm B."/>
            <person name="Cannon C."/>
            <person name="Castanera R."/>
            <person name="Culley D."/>
            <person name="Daum C."/>
            <person name="Ezra D."/>
            <person name="Gonzalez J."/>
            <person name="Henrissat B."/>
            <person name="Kuo A."/>
            <person name="Liang C."/>
            <person name="Lipzen A."/>
            <person name="Lutzoni F."/>
            <person name="Magnuson J."/>
            <person name="Mondo S."/>
            <person name="Nolan M."/>
            <person name="Ohm R."/>
            <person name="Pangilinan J."/>
            <person name="Park H.-J."/>
            <person name="Ramirez L."/>
            <person name="Alfaro M."/>
            <person name="Sun H."/>
            <person name="Tritt A."/>
            <person name="Yoshinaga Y."/>
            <person name="Zwiers L.-H."/>
            <person name="Turgeon B."/>
            <person name="Goodwin S."/>
            <person name="Spatafora J."/>
            <person name="Crous P."/>
            <person name="Grigoriev I."/>
        </authorList>
    </citation>
    <scope>NUCLEOTIDE SEQUENCE</scope>
    <source>
        <strain evidence="1">CBS 675.92</strain>
    </source>
</reference>